<comment type="subcellular location">
    <subcellularLocation>
        <location evidence="1">Cell membrane</location>
        <topology evidence="1">Multi-pass membrane protein</topology>
    </subcellularLocation>
</comment>
<feature type="transmembrane region" description="Helical" evidence="7">
    <location>
        <begin position="15"/>
        <end position="35"/>
    </location>
</feature>
<evidence type="ECO:0000313" key="9">
    <source>
        <dbReference type="EMBL" id="MQL50816.1"/>
    </source>
</evidence>
<evidence type="ECO:0000256" key="2">
    <source>
        <dbReference type="ARBA" id="ARBA00007362"/>
    </source>
</evidence>
<feature type="transmembrane region" description="Helical" evidence="7">
    <location>
        <begin position="73"/>
        <end position="94"/>
    </location>
</feature>
<protein>
    <submittedName>
        <fullName evidence="9">EamA family transporter</fullName>
    </submittedName>
</protein>
<evidence type="ECO:0000313" key="10">
    <source>
        <dbReference type="Proteomes" id="UP000441717"/>
    </source>
</evidence>
<sequence length="306" mass="32845">MPGGGNKSLQLKADLALLGVTFIWGITFVVVQNALDSIGPYYFLGVRFLLAFLFLGAIYYRQLLKLDRTTLQAGLIIGMFLFGGYAFQTVGLQYTTAANAGFITGLSVVLVPVFSTFFTRQLPGVFAAGGVILSTTGLAFLSLGQGLRINRGDLLVFFCAICFALHIIMVGRYARHLNPPLLATIQIGAVSLAAFAMGLSMETWPGQFTRPVWIALLLTAIPATSLAFLIQNSVQRFTSATHTAIIFTMEPVFAALGAYLLAGEILTARQLTGCLLILGGMLLAELKGEPAQTEIQRTRRAEAGGH</sequence>
<evidence type="ECO:0000256" key="4">
    <source>
        <dbReference type="ARBA" id="ARBA00022692"/>
    </source>
</evidence>
<keyword evidence="10" id="KW-1185">Reference proteome</keyword>
<dbReference type="GO" id="GO:0005886">
    <property type="term" value="C:plasma membrane"/>
    <property type="evidence" value="ECO:0007669"/>
    <property type="project" value="UniProtKB-SubCell"/>
</dbReference>
<keyword evidence="3" id="KW-1003">Cell membrane</keyword>
<feature type="transmembrane region" description="Helical" evidence="7">
    <location>
        <begin position="100"/>
        <end position="118"/>
    </location>
</feature>
<dbReference type="InterPro" id="IPR051258">
    <property type="entry name" value="Diverse_Substrate_Transporter"/>
</dbReference>
<dbReference type="OrthoDB" id="9804865at2"/>
<keyword evidence="4 7" id="KW-0812">Transmembrane</keyword>
<comment type="similarity">
    <text evidence="2">Belongs to the EamA transporter family.</text>
</comment>
<accession>A0A6N7ILG4</accession>
<feature type="domain" description="EamA" evidence="8">
    <location>
        <begin position="12"/>
        <end position="142"/>
    </location>
</feature>
<dbReference type="PANTHER" id="PTHR42920">
    <property type="entry name" value="OS03G0707200 PROTEIN-RELATED"/>
    <property type="match status" value="1"/>
</dbReference>
<dbReference type="EMBL" id="WHYR01000001">
    <property type="protein sequence ID" value="MQL50816.1"/>
    <property type="molecule type" value="Genomic_DNA"/>
</dbReference>
<feature type="transmembrane region" description="Helical" evidence="7">
    <location>
        <begin position="155"/>
        <end position="174"/>
    </location>
</feature>
<gene>
    <name evidence="9" type="ORF">GFC01_00670</name>
</gene>
<feature type="transmembrane region" description="Helical" evidence="7">
    <location>
        <begin position="242"/>
        <end position="262"/>
    </location>
</feature>
<comment type="caution">
    <text evidence="9">The sequence shown here is derived from an EMBL/GenBank/DDBJ whole genome shotgun (WGS) entry which is preliminary data.</text>
</comment>
<evidence type="ECO:0000256" key="7">
    <source>
        <dbReference type="SAM" id="Phobius"/>
    </source>
</evidence>
<proteinExistence type="inferred from homology"/>
<dbReference type="Pfam" id="PF00892">
    <property type="entry name" value="EamA"/>
    <property type="match status" value="2"/>
</dbReference>
<dbReference type="PANTHER" id="PTHR42920:SF5">
    <property type="entry name" value="EAMA DOMAIN-CONTAINING PROTEIN"/>
    <property type="match status" value="1"/>
</dbReference>
<keyword evidence="5 7" id="KW-1133">Transmembrane helix</keyword>
<feature type="transmembrane region" description="Helical" evidence="7">
    <location>
        <begin position="181"/>
        <end position="200"/>
    </location>
</feature>
<reference evidence="9 10" key="1">
    <citation type="submission" date="2019-10" db="EMBL/GenBank/DDBJ databases">
        <title>Comparative genomics of sulfur disproportionating microorganisms.</title>
        <authorList>
            <person name="Ward L.M."/>
            <person name="Bertran E."/>
            <person name="Johnston D."/>
        </authorList>
    </citation>
    <scope>NUCLEOTIDE SEQUENCE [LARGE SCALE GENOMIC DNA]</scope>
    <source>
        <strain evidence="9 10">DSM 14055</strain>
    </source>
</reference>
<name>A0A6N7ILG4_9FIRM</name>
<feature type="transmembrane region" description="Helical" evidence="7">
    <location>
        <begin position="212"/>
        <end position="230"/>
    </location>
</feature>
<dbReference type="Proteomes" id="UP000441717">
    <property type="component" value="Unassembled WGS sequence"/>
</dbReference>
<evidence type="ECO:0000259" key="8">
    <source>
        <dbReference type="Pfam" id="PF00892"/>
    </source>
</evidence>
<dbReference type="SUPFAM" id="SSF103481">
    <property type="entry name" value="Multidrug resistance efflux transporter EmrE"/>
    <property type="match status" value="2"/>
</dbReference>
<dbReference type="Gene3D" id="1.10.3730.20">
    <property type="match status" value="1"/>
</dbReference>
<feature type="transmembrane region" description="Helical" evidence="7">
    <location>
        <begin position="125"/>
        <end position="143"/>
    </location>
</feature>
<dbReference type="AlphaFoldDB" id="A0A6N7ILG4"/>
<feature type="transmembrane region" description="Helical" evidence="7">
    <location>
        <begin position="41"/>
        <end position="61"/>
    </location>
</feature>
<evidence type="ECO:0000256" key="1">
    <source>
        <dbReference type="ARBA" id="ARBA00004651"/>
    </source>
</evidence>
<evidence type="ECO:0000256" key="3">
    <source>
        <dbReference type="ARBA" id="ARBA00022475"/>
    </source>
</evidence>
<feature type="domain" description="EamA" evidence="8">
    <location>
        <begin position="151"/>
        <end position="283"/>
    </location>
</feature>
<evidence type="ECO:0000256" key="5">
    <source>
        <dbReference type="ARBA" id="ARBA00022989"/>
    </source>
</evidence>
<organism evidence="9 10">
    <name type="scientific">Desulfofundulus thermobenzoicus</name>
    <dbReference type="NCBI Taxonomy" id="29376"/>
    <lineage>
        <taxon>Bacteria</taxon>
        <taxon>Bacillati</taxon>
        <taxon>Bacillota</taxon>
        <taxon>Clostridia</taxon>
        <taxon>Eubacteriales</taxon>
        <taxon>Peptococcaceae</taxon>
        <taxon>Desulfofundulus</taxon>
    </lineage>
</organism>
<dbReference type="InterPro" id="IPR000620">
    <property type="entry name" value="EamA_dom"/>
</dbReference>
<evidence type="ECO:0000256" key="6">
    <source>
        <dbReference type="ARBA" id="ARBA00023136"/>
    </source>
</evidence>
<dbReference type="InterPro" id="IPR037185">
    <property type="entry name" value="EmrE-like"/>
</dbReference>
<keyword evidence="6 7" id="KW-0472">Membrane</keyword>